<protein>
    <recommendedName>
        <fullName evidence="5">Myosin motor domain-containing protein</fullName>
    </recommendedName>
</protein>
<evidence type="ECO:0000313" key="6">
    <source>
        <dbReference type="EMBL" id="CAD6200330.1"/>
    </source>
</evidence>
<gene>
    <name evidence="6" type="ORF">CAUJ_LOCUS16227</name>
</gene>
<dbReference type="GO" id="GO:0005886">
    <property type="term" value="C:plasma membrane"/>
    <property type="evidence" value="ECO:0007669"/>
    <property type="project" value="TreeGrafter"/>
</dbReference>
<dbReference type="Pfam" id="PF00063">
    <property type="entry name" value="Myosin_head"/>
    <property type="match status" value="1"/>
</dbReference>
<organism evidence="6 7">
    <name type="scientific">Caenorhabditis auriculariae</name>
    <dbReference type="NCBI Taxonomy" id="2777116"/>
    <lineage>
        <taxon>Eukaryota</taxon>
        <taxon>Metazoa</taxon>
        <taxon>Ecdysozoa</taxon>
        <taxon>Nematoda</taxon>
        <taxon>Chromadorea</taxon>
        <taxon>Rhabditida</taxon>
        <taxon>Rhabditina</taxon>
        <taxon>Rhabditomorpha</taxon>
        <taxon>Rhabditoidea</taxon>
        <taxon>Rhabditidae</taxon>
        <taxon>Peloderinae</taxon>
        <taxon>Caenorhabditis</taxon>
    </lineage>
</organism>
<dbReference type="AlphaFoldDB" id="A0A8S1HYP0"/>
<keyword evidence="7" id="KW-1185">Reference proteome</keyword>
<dbReference type="GO" id="GO:0030048">
    <property type="term" value="P:actin filament-based movement"/>
    <property type="evidence" value="ECO:0007669"/>
    <property type="project" value="TreeGrafter"/>
</dbReference>
<dbReference type="GO" id="GO:0006897">
    <property type="term" value="P:endocytosis"/>
    <property type="evidence" value="ECO:0007669"/>
    <property type="project" value="TreeGrafter"/>
</dbReference>
<dbReference type="OrthoDB" id="6108017at2759"/>
<evidence type="ECO:0000313" key="7">
    <source>
        <dbReference type="Proteomes" id="UP000835052"/>
    </source>
</evidence>
<evidence type="ECO:0000256" key="2">
    <source>
        <dbReference type="ARBA" id="ARBA00022840"/>
    </source>
</evidence>
<dbReference type="GO" id="GO:0016459">
    <property type="term" value="C:myosin complex"/>
    <property type="evidence" value="ECO:0007669"/>
    <property type="project" value="UniProtKB-KW"/>
</dbReference>
<keyword evidence="1" id="KW-0547">Nucleotide-binding</keyword>
<dbReference type="GO" id="GO:0051015">
    <property type="term" value="F:actin filament binding"/>
    <property type="evidence" value="ECO:0007669"/>
    <property type="project" value="TreeGrafter"/>
</dbReference>
<evidence type="ECO:0000256" key="1">
    <source>
        <dbReference type="ARBA" id="ARBA00022741"/>
    </source>
</evidence>
<dbReference type="InterPro" id="IPR001609">
    <property type="entry name" value="Myosin_head_motor_dom-like"/>
</dbReference>
<keyword evidence="4" id="KW-0505">Motor protein</keyword>
<dbReference type="PANTHER" id="PTHR13140">
    <property type="entry name" value="MYOSIN"/>
    <property type="match status" value="1"/>
</dbReference>
<dbReference type="InterPro" id="IPR027417">
    <property type="entry name" value="P-loop_NTPase"/>
</dbReference>
<reference evidence="6" key="1">
    <citation type="submission" date="2020-10" db="EMBL/GenBank/DDBJ databases">
        <authorList>
            <person name="Kikuchi T."/>
        </authorList>
    </citation>
    <scope>NUCLEOTIDE SEQUENCE</scope>
    <source>
        <strain evidence="6">NKZ352</strain>
    </source>
</reference>
<dbReference type="EMBL" id="CAJGYM010000335">
    <property type="protein sequence ID" value="CAD6200330.1"/>
    <property type="molecule type" value="Genomic_DNA"/>
</dbReference>
<comment type="caution">
    <text evidence="6">The sequence shown here is derived from an EMBL/GenBank/DDBJ whole genome shotgun (WGS) entry which is preliminary data.</text>
</comment>
<dbReference type="PROSITE" id="PS51456">
    <property type="entry name" value="MYOSIN_MOTOR"/>
    <property type="match status" value="1"/>
</dbReference>
<dbReference type="GO" id="GO:0005737">
    <property type="term" value="C:cytoplasm"/>
    <property type="evidence" value="ECO:0007669"/>
    <property type="project" value="TreeGrafter"/>
</dbReference>
<accession>A0A8S1HYP0</accession>
<dbReference type="Proteomes" id="UP000835052">
    <property type="component" value="Unassembled WGS sequence"/>
</dbReference>
<sequence length="122" mass="14375">MSFFEQLCINYCNEKLQQLFIELVLKQEQEEYEREGIRWTKVDYFNNKVICDLVEMPRTGIFSVLDEACASVGNVTDKVFLGELDKKLSSHKHYASRALNQKNKSVGFDEFKLVSRIFQEFF</sequence>
<proteinExistence type="inferred from homology"/>
<dbReference type="GO" id="GO:0007015">
    <property type="term" value="P:actin filament organization"/>
    <property type="evidence" value="ECO:0007669"/>
    <property type="project" value="TreeGrafter"/>
</dbReference>
<dbReference type="Gene3D" id="1.20.58.530">
    <property type="match status" value="1"/>
</dbReference>
<dbReference type="PANTHER" id="PTHR13140:SF713">
    <property type="entry name" value="UNCONVENTIONAL MYOSIN ID"/>
    <property type="match status" value="1"/>
</dbReference>
<dbReference type="GO" id="GO:0000146">
    <property type="term" value="F:microfilament motor activity"/>
    <property type="evidence" value="ECO:0007669"/>
    <property type="project" value="TreeGrafter"/>
</dbReference>
<evidence type="ECO:0000256" key="4">
    <source>
        <dbReference type="PROSITE-ProRule" id="PRU00782"/>
    </source>
</evidence>
<dbReference type="GO" id="GO:0005902">
    <property type="term" value="C:microvillus"/>
    <property type="evidence" value="ECO:0007669"/>
    <property type="project" value="TreeGrafter"/>
</dbReference>
<keyword evidence="4" id="KW-0518">Myosin</keyword>
<comment type="caution">
    <text evidence="4">Lacks conserved residue(s) required for the propagation of feature annotation.</text>
</comment>
<name>A0A8S1HYP0_9PELO</name>
<evidence type="ECO:0000259" key="5">
    <source>
        <dbReference type="PROSITE" id="PS51456"/>
    </source>
</evidence>
<comment type="similarity">
    <text evidence="4">Belongs to the TRAFAC class myosin-kinesin ATPase superfamily. Myosin family.</text>
</comment>
<keyword evidence="3 4" id="KW-0009">Actin-binding</keyword>
<keyword evidence="2" id="KW-0067">ATP-binding</keyword>
<dbReference type="SUPFAM" id="SSF52540">
    <property type="entry name" value="P-loop containing nucleoside triphosphate hydrolases"/>
    <property type="match status" value="1"/>
</dbReference>
<evidence type="ECO:0000256" key="3">
    <source>
        <dbReference type="ARBA" id="ARBA00023203"/>
    </source>
</evidence>
<feature type="domain" description="Myosin motor" evidence="5">
    <location>
        <begin position="1"/>
        <end position="122"/>
    </location>
</feature>
<dbReference type="GO" id="GO:0005524">
    <property type="term" value="F:ATP binding"/>
    <property type="evidence" value="ECO:0007669"/>
    <property type="project" value="UniProtKB-KW"/>
</dbReference>